<gene>
    <name evidence="1" type="ordered locus">Metme_2757</name>
</gene>
<dbReference type="HOGENOM" id="CLU_103322_0_0_6"/>
<dbReference type="RefSeq" id="WP_013819374.1">
    <property type="nucleotide sequence ID" value="NC_015572.1"/>
</dbReference>
<proteinExistence type="predicted"/>
<evidence type="ECO:0000313" key="1">
    <source>
        <dbReference type="EMBL" id="AEG01139.1"/>
    </source>
</evidence>
<dbReference type="EMBL" id="CP002738">
    <property type="protein sequence ID" value="AEG01139.1"/>
    <property type="molecule type" value="Genomic_DNA"/>
</dbReference>
<protein>
    <recommendedName>
        <fullName evidence="3">RiboL-PSP-HEPN domain-containing protein</fullName>
    </recommendedName>
</protein>
<reference evidence="1 2" key="1">
    <citation type="journal article" date="2011" name="J. Bacteriol.">
        <title>Complete Genome Sequence of the Aerobic Marine Methanotroph Methylomonas methanica MC09.</title>
        <authorList>
            <person name="Boden R."/>
            <person name="Cunliffe M."/>
            <person name="Scanlan J."/>
            <person name="Moussard H."/>
            <person name="Kits K.D."/>
            <person name="Klotz M.G."/>
            <person name="Jetten M.S."/>
            <person name="Vuilleumier S."/>
            <person name="Han J."/>
            <person name="Peters L."/>
            <person name="Mikhailova N."/>
            <person name="Teshima H."/>
            <person name="Tapia R."/>
            <person name="Kyrpides N."/>
            <person name="Ivanova N."/>
            <person name="Pagani I."/>
            <person name="Cheng J.F."/>
            <person name="Goodwin L."/>
            <person name="Han C."/>
            <person name="Hauser L."/>
            <person name="Land M.L."/>
            <person name="Lapidus A."/>
            <person name="Lucas S."/>
            <person name="Pitluck S."/>
            <person name="Woyke T."/>
            <person name="Stein L."/>
            <person name="Murrell J.C."/>
        </authorList>
    </citation>
    <scope>NUCLEOTIDE SEQUENCE [LARGE SCALE GENOMIC DNA]</scope>
    <source>
        <strain evidence="1 2">MC09</strain>
    </source>
</reference>
<accession>F9ZZB3</accession>
<dbReference type="AlphaFoldDB" id="F9ZZB3"/>
<name>F9ZZB3_METMM</name>
<dbReference type="eggNOG" id="ENOG50323H2">
    <property type="taxonomic scope" value="Bacteria"/>
</dbReference>
<evidence type="ECO:0000313" key="2">
    <source>
        <dbReference type="Proteomes" id="UP000008888"/>
    </source>
</evidence>
<keyword evidence="2" id="KW-1185">Reference proteome</keyword>
<dbReference type="Proteomes" id="UP000008888">
    <property type="component" value="Chromosome"/>
</dbReference>
<dbReference type="KEGG" id="mmt:Metme_2757"/>
<dbReference type="STRING" id="857087.Metme_2757"/>
<sequence>MEEPKRHVINLDALPKMYPTHSHEPIFWESLGRVVATFGFLEETLTKAIFAFTGTKPYSEEEVQKALDNWERKLQKALSDQLCNLIDTYGKAVREHPDATISNLDKLLEQLKEASKMRNVICHGSWRTPNSEGASVPFFVNRQQEKFDTAIDVDYLLQLQKSVSELICAVIDTVTHMGWQFPGSSGPGRIIWESQDHRSDLR</sequence>
<reference evidence="2" key="3">
    <citation type="submission" date="2011-05" db="EMBL/GenBank/DDBJ databases">
        <title>Complete sequence of Methylomonas methanica MC09.</title>
        <authorList>
            <consortium name="US DOE Joint Genome Institute"/>
            <person name="Lucas S."/>
            <person name="Han J."/>
            <person name="Lapidus A."/>
            <person name="Cheng J.-F."/>
            <person name="Goodwin L."/>
            <person name="Pitluck S."/>
            <person name="Peters L."/>
            <person name="Mikhailova N."/>
            <person name="Teshima H."/>
            <person name="Han C."/>
            <person name="Tapia R."/>
            <person name="Land M."/>
            <person name="Hauser L."/>
            <person name="Kyrpides N."/>
            <person name="Ivanova N."/>
            <person name="Pagani I."/>
            <person name="Stein L."/>
            <person name="Woyke T."/>
        </authorList>
    </citation>
    <scope>NUCLEOTIDE SEQUENCE [LARGE SCALE GENOMIC DNA]</scope>
    <source>
        <strain evidence="2">MC09</strain>
    </source>
</reference>
<evidence type="ECO:0008006" key="3">
    <source>
        <dbReference type="Google" id="ProtNLM"/>
    </source>
</evidence>
<reference key="2">
    <citation type="submission" date="2011-05" db="EMBL/GenBank/DDBJ databases">
        <title>Complete genome sequence of the aerobic marine methanotroph Methylomonas methanica MC09.</title>
        <authorList>
            <person name="Boden R."/>
            <person name="Cunliffe M."/>
            <person name="Scanlan J."/>
            <person name="Moussard H."/>
            <person name="Kits K.D."/>
            <person name="Klotz M."/>
            <person name="Jetten M."/>
            <person name="Vuilleumier S."/>
            <person name="Han J."/>
            <person name="Peters L."/>
            <person name="Mikhailova N."/>
            <person name="Teshima H."/>
            <person name="Tapia R."/>
            <person name="Kyrpides N."/>
            <person name="Ivanova N."/>
            <person name="Pagani I."/>
            <person name="Cheng J.-F."/>
            <person name="Goodwin L."/>
            <person name="Han C."/>
            <person name="Hauser L."/>
            <person name="Land M."/>
            <person name="Lapidus A."/>
            <person name="Lucas S."/>
            <person name="Pitluck S."/>
            <person name="Woyke T."/>
            <person name="Stein L.Y."/>
            <person name="Murrell C."/>
        </authorList>
    </citation>
    <scope>NUCLEOTIDE SEQUENCE</scope>
    <source>
        <strain>MC09</strain>
    </source>
</reference>
<organism evidence="1 2">
    <name type="scientific">Methylomonas methanica (strain DSM 25384 / MC09)</name>
    <dbReference type="NCBI Taxonomy" id="857087"/>
    <lineage>
        <taxon>Bacteria</taxon>
        <taxon>Pseudomonadati</taxon>
        <taxon>Pseudomonadota</taxon>
        <taxon>Gammaproteobacteria</taxon>
        <taxon>Methylococcales</taxon>
        <taxon>Methylococcaceae</taxon>
        <taxon>Methylomonas</taxon>
    </lineage>
</organism>
<dbReference type="OrthoDB" id="571485at2"/>